<proteinExistence type="predicted"/>
<name>A0ABU3C6X6_9FLAO</name>
<keyword evidence="2" id="KW-1185">Reference proteome</keyword>
<dbReference type="Proteomes" id="UP001262889">
    <property type="component" value="Unassembled WGS sequence"/>
</dbReference>
<accession>A0ABU3C6X6</accession>
<gene>
    <name evidence="1" type="ORF">RM553_04565</name>
</gene>
<evidence type="ECO:0000313" key="1">
    <source>
        <dbReference type="EMBL" id="MDT0642098.1"/>
    </source>
</evidence>
<sequence>MNINQLKIELLQKIIDCNNTELLMEIQSSFSSFYPEVNEGPQPYSKDPNISALSENQQKELENRYQSFLKGETKTEDWEKVKAEISKKHGF</sequence>
<protein>
    <submittedName>
        <fullName evidence="1">Addiction module protein</fullName>
    </submittedName>
</protein>
<comment type="caution">
    <text evidence="1">The sequence shown here is derived from an EMBL/GenBank/DDBJ whole genome shotgun (WGS) entry which is preliminary data.</text>
</comment>
<evidence type="ECO:0000313" key="2">
    <source>
        <dbReference type="Proteomes" id="UP001262889"/>
    </source>
</evidence>
<dbReference type="EMBL" id="JAVRHQ010000003">
    <property type="protein sequence ID" value="MDT0642098.1"/>
    <property type="molecule type" value="Genomic_DNA"/>
</dbReference>
<organism evidence="1 2">
    <name type="scientific">Autumnicola tepida</name>
    <dbReference type="NCBI Taxonomy" id="3075595"/>
    <lineage>
        <taxon>Bacteria</taxon>
        <taxon>Pseudomonadati</taxon>
        <taxon>Bacteroidota</taxon>
        <taxon>Flavobacteriia</taxon>
        <taxon>Flavobacteriales</taxon>
        <taxon>Flavobacteriaceae</taxon>
        <taxon>Autumnicola</taxon>
    </lineage>
</organism>
<reference evidence="1 2" key="1">
    <citation type="submission" date="2023-09" db="EMBL/GenBank/DDBJ databases">
        <authorList>
            <person name="Rey-Velasco X."/>
        </authorList>
    </citation>
    <scope>NUCLEOTIDE SEQUENCE [LARGE SCALE GENOMIC DNA]</scope>
    <source>
        <strain evidence="1 2">F363</strain>
    </source>
</reference>
<dbReference type="RefSeq" id="WP_311533767.1">
    <property type="nucleotide sequence ID" value="NZ_JAVRHQ010000003.1"/>
</dbReference>